<name>A0AAQ4EHF8_AMBAM</name>
<dbReference type="InterPro" id="IPR050645">
    <property type="entry name" value="Histidine_acid_phosphatase"/>
</dbReference>
<dbReference type="Gene3D" id="3.40.50.1240">
    <property type="entry name" value="Phosphoglycerate mutase-like"/>
    <property type="match status" value="1"/>
</dbReference>
<reference evidence="7 8" key="1">
    <citation type="journal article" date="2023" name="Arcadia Sci">
        <title>De novo assembly of a long-read Amblyomma americanum tick genome.</title>
        <authorList>
            <person name="Chou S."/>
            <person name="Poskanzer K.E."/>
            <person name="Rollins M."/>
            <person name="Thuy-Boun P.S."/>
        </authorList>
    </citation>
    <scope>NUCLEOTIDE SEQUENCE [LARGE SCALE GENOMIC DNA]</scope>
    <source>
        <strain evidence="7">F_SG_1</strain>
        <tissue evidence="7">Salivary glands</tissue>
    </source>
</reference>
<organism evidence="7 8">
    <name type="scientific">Amblyomma americanum</name>
    <name type="common">Lone star tick</name>
    <dbReference type="NCBI Taxonomy" id="6943"/>
    <lineage>
        <taxon>Eukaryota</taxon>
        <taxon>Metazoa</taxon>
        <taxon>Ecdysozoa</taxon>
        <taxon>Arthropoda</taxon>
        <taxon>Chelicerata</taxon>
        <taxon>Arachnida</taxon>
        <taxon>Acari</taxon>
        <taxon>Parasitiformes</taxon>
        <taxon>Ixodida</taxon>
        <taxon>Ixodoidea</taxon>
        <taxon>Ixodidae</taxon>
        <taxon>Amblyomminae</taxon>
        <taxon>Amblyomma</taxon>
    </lineage>
</organism>
<keyword evidence="4" id="KW-0378">Hydrolase</keyword>
<dbReference type="PANTHER" id="PTHR11567">
    <property type="entry name" value="ACID PHOSPHATASE-RELATED"/>
    <property type="match status" value="1"/>
</dbReference>
<evidence type="ECO:0000256" key="6">
    <source>
        <dbReference type="ARBA" id="ARBA00023180"/>
    </source>
</evidence>
<keyword evidence="6" id="KW-0325">Glycoprotein</keyword>
<dbReference type="SUPFAM" id="SSF53254">
    <property type="entry name" value="Phosphoglycerate mutase-like"/>
    <property type="match status" value="1"/>
</dbReference>
<evidence type="ECO:0000313" key="8">
    <source>
        <dbReference type="Proteomes" id="UP001321473"/>
    </source>
</evidence>
<evidence type="ECO:0000256" key="4">
    <source>
        <dbReference type="ARBA" id="ARBA00022801"/>
    </source>
</evidence>
<dbReference type="Proteomes" id="UP001321473">
    <property type="component" value="Unassembled WGS sequence"/>
</dbReference>
<keyword evidence="5" id="KW-1015">Disulfide bond</keyword>
<dbReference type="AlphaFoldDB" id="A0AAQ4EHF8"/>
<proteinExistence type="predicted"/>
<dbReference type="InterPro" id="IPR029033">
    <property type="entry name" value="His_PPase_superfam"/>
</dbReference>
<evidence type="ECO:0000256" key="1">
    <source>
        <dbReference type="ARBA" id="ARBA00000032"/>
    </source>
</evidence>
<evidence type="ECO:0000256" key="5">
    <source>
        <dbReference type="ARBA" id="ARBA00023157"/>
    </source>
</evidence>
<keyword evidence="3" id="KW-0732">Signal</keyword>
<protein>
    <recommendedName>
        <fullName evidence="2">acid phosphatase</fullName>
        <ecNumber evidence="2">3.1.3.2</ecNumber>
    </recommendedName>
</protein>
<dbReference type="GO" id="GO:0003993">
    <property type="term" value="F:acid phosphatase activity"/>
    <property type="evidence" value="ECO:0007669"/>
    <property type="project" value="UniProtKB-EC"/>
</dbReference>
<comment type="caution">
    <text evidence="7">The sequence shown here is derived from an EMBL/GenBank/DDBJ whole genome shotgun (WGS) entry which is preliminary data.</text>
</comment>
<dbReference type="EC" id="3.1.3.2" evidence="2"/>
<keyword evidence="8" id="KW-1185">Reference proteome</keyword>
<evidence type="ECO:0000313" key="7">
    <source>
        <dbReference type="EMBL" id="KAK8774142.1"/>
    </source>
</evidence>
<dbReference type="EMBL" id="JARKHS020015748">
    <property type="protein sequence ID" value="KAK8774142.1"/>
    <property type="molecule type" value="Genomic_DNA"/>
</dbReference>
<evidence type="ECO:0000256" key="3">
    <source>
        <dbReference type="ARBA" id="ARBA00022729"/>
    </source>
</evidence>
<dbReference type="PANTHER" id="PTHR11567:SF211">
    <property type="entry name" value="PROSTATIC ACID PHOSPHATASE"/>
    <property type="match status" value="1"/>
</dbReference>
<gene>
    <name evidence="7" type="ORF">V5799_011326</name>
</gene>
<evidence type="ECO:0000256" key="2">
    <source>
        <dbReference type="ARBA" id="ARBA00012646"/>
    </source>
</evidence>
<accession>A0AAQ4EHF8</accession>
<sequence>MSVPTLQCPKRTSILCCKNLPKNVPEDHGQLTKAGHEQTFKLGLFLRSRYQGFLEADKPGQLLATHAHLDRCRESLAETIRGLGIPGSPEVDPTRYDLLFHASLIENFDALQREPGPGKFMTIGNLLSFVIEKTEAPSRDKREKFLAMDSLTTYVNTGNPIPSWAQPYWDDFIWADHKIFGLALSGHELWYASNVLRRVLETLSLKFEEGVQRPDKIHLFSMSDSSLYSVLKLFSQSYGDHPSFGCSVLIEVFEDTSKKYVQILTLADDDPRFSLLDSLKNPCELKDFLNFLRGVLKDDKGVPC</sequence>
<comment type="catalytic activity">
    <reaction evidence="1">
        <text>a phosphate monoester + H2O = an alcohol + phosphate</text>
        <dbReference type="Rhea" id="RHEA:15017"/>
        <dbReference type="ChEBI" id="CHEBI:15377"/>
        <dbReference type="ChEBI" id="CHEBI:30879"/>
        <dbReference type="ChEBI" id="CHEBI:43474"/>
        <dbReference type="ChEBI" id="CHEBI:67140"/>
        <dbReference type="EC" id="3.1.3.2"/>
    </reaction>
</comment>